<dbReference type="Pfam" id="PF01484">
    <property type="entry name" value="Col_cuticle_N"/>
    <property type="match status" value="1"/>
</dbReference>
<protein>
    <submittedName>
        <fullName evidence="4">Nematode cuticle collagen domain protein</fullName>
    </submittedName>
</protein>
<dbReference type="OrthoDB" id="5983381at2759"/>
<feature type="domain" description="Nematode cuticle collagen N-terminal" evidence="3">
    <location>
        <begin position="5"/>
        <end position="57"/>
    </location>
</feature>
<feature type="compositionally biased region" description="Low complexity" evidence="2">
    <location>
        <begin position="103"/>
        <end position="118"/>
    </location>
</feature>
<evidence type="ECO:0000256" key="1">
    <source>
        <dbReference type="ARBA" id="ARBA00022737"/>
    </source>
</evidence>
<dbReference type="Gene3D" id="1.20.5.320">
    <property type="entry name" value="6-Phosphogluconate Dehydrogenase, domain 3"/>
    <property type="match status" value="1"/>
</dbReference>
<accession>A0A0D8XD82</accession>
<dbReference type="SMART" id="SM01088">
    <property type="entry name" value="Col_cuticle_N"/>
    <property type="match status" value="1"/>
</dbReference>
<dbReference type="PANTHER" id="PTHR24637:SF334">
    <property type="entry name" value="NEMATODE CUTICLE COLLAGEN N-TERMINAL DOMAIN-CONTAINING PROTEIN"/>
    <property type="match status" value="1"/>
</dbReference>
<sequence length="324" mass="32570">MKVYTVTFVASSLSGIALICCLSAIAQIYSNVQGFWQELDMEMSSIRTQTDEMWRDLVLIGSKRQRRETYASPQNSFGNAGGNGGSADINSAGVFINPSAPAHSFAHPPSGSGPISPGCQCKSAAENKCRHGPVGPKGLPGVAGPHGFPGIDGKPGVDASDVSPEQQDHGRCFYCPPGPPGAPGPIGRPGPRGMKGADGALGQPGRDGNPGHPGEMGPPGPQGRPGPDGRIGEKGADGRKPIGRPGPKGQHGPQGDIGPQGLPGQNAPQGAPGPVGPPGGPGAAGPPGNPGPQGNEGGYGRPGRDAEYCPCPARGFRGGHGKKI</sequence>
<feature type="compositionally biased region" description="Basic and acidic residues" evidence="2">
    <location>
        <begin position="230"/>
        <end position="240"/>
    </location>
</feature>
<feature type="region of interest" description="Disordered" evidence="2">
    <location>
        <begin position="136"/>
        <end position="324"/>
    </location>
</feature>
<keyword evidence="1" id="KW-0677">Repeat</keyword>
<dbReference type="STRING" id="29172.A0A0D8XD82"/>
<feature type="region of interest" description="Disordered" evidence="2">
    <location>
        <begin position="103"/>
        <end position="123"/>
    </location>
</feature>
<dbReference type="GO" id="GO:0005581">
    <property type="term" value="C:collagen trimer"/>
    <property type="evidence" value="ECO:0007669"/>
    <property type="project" value="UniProtKB-KW"/>
</dbReference>
<proteinExistence type="predicted"/>
<dbReference type="PANTHER" id="PTHR24637">
    <property type="entry name" value="COLLAGEN"/>
    <property type="match status" value="1"/>
</dbReference>
<dbReference type="AlphaFoldDB" id="A0A0D8XD82"/>
<keyword evidence="4" id="KW-0176">Collagen</keyword>
<dbReference type="Proteomes" id="UP000053766">
    <property type="component" value="Unassembled WGS sequence"/>
</dbReference>
<name>A0A0D8XD82_DICVI</name>
<dbReference type="InterPro" id="IPR002486">
    <property type="entry name" value="Col_cuticle_N"/>
</dbReference>
<evidence type="ECO:0000256" key="2">
    <source>
        <dbReference type="SAM" id="MobiDB-lite"/>
    </source>
</evidence>
<evidence type="ECO:0000259" key="3">
    <source>
        <dbReference type="SMART" id="SM01088"/>
    </source>
</evidence>
<feature type="compositionally biased region" description="Pro residues" evidence="2">
    <location>
        <begin position="176"/>
        <end position="188"/>
    </location>
</feature>
<feature type="compositionally biased region" description="Low complexity" evidence="2">
    <location>
        <begin position="259"/>
        <end position="272"/>
    </location>
</feature>
<reference evidence="4 5" key="1">
    <citation type="submission" date="2013-11" db="EMBL/GenBank/DDBJ databases">
        <title>Draft genome of the bovine lungworm Dictyocaulus viviparus.</title>
        <authorList>
            <person name="Mitreva M."/>
        </authorList>
    </citation>
    <scope>NUCLEOTIDE SEQUENCE [LARGE SCALE GENOMIC DNA]</scope>
    <source>
        <strain evidence="4 5">HannoverDv2000</strain>
    </source>
</reference>
<dbReference type="GO" id="GO:0042302">
    <property type="term" value="F:structural constituent of cuticle"/>
    <property type="evidence" value="ECO:0007669"/>
    <property type="project" value="InterPro"/>
</dbReference>
<dbReference type="EMBL" id="KN716789">
    <property type="protein sequence ID" value="KJH41614.1"/>
    <property type="molecule type" value="Genomic_DNA"/>
</dbReference>
<evidence type="ECO:0000313" key="4">
    <source>
        <dbReference type="EMBL" id="KJH41614.1"/>
    </source>
</evidence>
<keyword evidence="5" id="KW-1185">Reference proteome</keyword>
<reference evidence="5" key="2">
    <citation type="journal article" date="2016" name="Sci. Rep.">
        <title>Dictyocaulus viviparus genome, variome and transcriptome elucidate lungworm biology and support future intervention.</title>
        <authorList>
            <person name="McNulty S.N."/>
            <person name="Strube C."/>
            <person name="Rosa B.A."/>
            <person name="Martin J.C."/>
            <person name="Tyagi R."/>
            <person name="Choi Y.J."/>
            <person name="Wang Q."/>
            <person name="Hallsworth Pepin K."/>
            <person name="Zhang X."/>
            <person name="Ozersky P."/>
            <person name="Wilson R.K."/>
            <person name="Sternberg P.W."/>
            <person name="Gasser R.B."/>
            <person name="Mitreva M."/>
        </authorList>
    </citation>
    <scope>NUCLEOTIDE SEQUENCE [LARGE SCALE GENOMIC DNA]</scope>
    <source>
        <strain evidence="5">HannoverDv2000</strain>
    </source>
</reference>
<evidence type="ECO:0000313" key="5">
    <source>
        <dbReference type="Proteomes" id="UP000053766"/>
    </source>
</evidence>
<gene>
    <name evidence="4" type="ORF">DICVIV_12413</name>
</gene>
<organism evidence="4 5">
    <name type="scientific">Dictyocaulus viviparus</name>
    <name type="common">Bovine lungworm</name>
    <dbReference type="NCBI Taxonomy" id="29172"/>
    <lineage>
        <taxon>Eukaryota</taxon>
        <taxon>Metazoa</taxon>
        <taxon>Ecdysozoa</taxon>
        <taxon>Nematoda</taxon>
        <taxon>Chromadorea</taxon>
        <taxon>Rhabditida</taxon>
        <taxon>Rhabditina</taxon>
        <taxon>Rhabditomorpha</taxon>
        <taxon>Strongyloidea</taxon>
        <taxon>Metastrongylidae</taxon>
        <taxon>Dictyocaulus</taxon>
    </lineage>
</organism>